<name>A0A699KYA8_TANCI</name>
<keyword evidence="1" id="KW-0547">Nucleotide-binding</keyword>
<protein>
    <submittedName>
        <fullName evidence="1">Helitron helicase-like domain-containing protein</fullName>
    </submittedName>
</protein>
<keyword evidence="1" id="KW-0378">Hydrolase</keyword>
<organism evidence="1">
    <name type="scientific">Tanacetum cinerariifolium</name>
    <name type="common">Dalmatian daisy</name>
    <name type="synonym">Chrysanthemum cinerariifolium</name>
    <dbReference type="NCBI Taxonomy" id="118510"/>
    <lineage>
        <taxon>Eukaryota</taxon>
        <taxon>Viridiplantae</taxon>
        <taxon>Streptophyta</taxon>
        <taxon>Embryophyta</taxon>
        <taxon>Tracheophyta</taxon>
        <taxon>Spermatophyta</taxon>
        <taxon>Magnoliopsida</taxon>
        <taxon>eudicotyledons</taxon>
        <taxon>Gunneridae</taxon>
        <taxon>Pentapetalae</taxon>
        <taxon>asterids</taxon>
        <taxon>campanulids</taxon>
        <taxon>Asterales</taxon>
        <taxon>Asteraceae</taxon>
        <taxon>Asteroideae</taxon>
        <taxon>Anthemideae</taxon>
        <taxon>Anthemidinae</taxon>
        <taxon>Tanacetum</taxon>
    </lineage>
</organism>
<keyword evidence="1" id="KW-0067">ATP-binding</keyword>
<sequence>NVGEHHSYDLPQTLVVGDFHAKQTTGSDVFWKYANLCARNTQPCANRGPRSSPAYDDLGDCNQQCRYCGAAFWYGEKLKGFLIISAYEFYLDVISFNAFSDEVVFRINVLASFVKDWILH</sequence>
<accession>A0A699KYA8</accession>
<reference evidence="1" key="1">
    <citation type="journal article" date="2019" name="Sci. Rep.">
        <title>Draft genome of Tanacetum cinerariifolium, the natural source of mosquito coil.</title>
        <authorList>
            <person name="Yamashiro T."/>
            <person name="Shiraishi A."/>
            <person name="Satake H."/>
            <person name="Nakayama K."/>
        </authorList>
    </citation>
    <scope>NUCLEOTIDE SEQUENCE</scope>
</reference>
<feature type="non-terminal residue" evidence="1">
    <location>
        <position position="1"/>
    </location>
</feature>
<dbReference type="AlphaFoldDB" id="A0A699KYA8"/>
<dbReference type="GO" id="GO:0004386">
    <property type="term" value="F:helicase activity"/>
    <property type="evidence" value="ECO:0007669"/>
    <property type="project" value="UniProtKB-KW"/>
</dbReference>
<evidence type="ECO:0000313" key="1">
    <source>
        <dbReference type="EMBL" id="GFB17412.1"/>
    </source>
</evidence>
<keyword evidence="1" id="KW-0347">Helicase</keyword>
<dbReference type="EMBL" id="BKCJ010568148">
    <property type="protein sequence ID" value="GFB17412.1"/>
    <property type="molecule type" value="Genomic_DNA"/>
</dbReference>
<gene>
    <name evidence="1" type="ORF">Tci_689383</name>
</gene>
<proteinExistence type="predicted"/>
<comment type="caution">
    <text evidence="1">The sequence shown here is derived from an EMBL/GenBank/DDBJ whole genome shotgun (WGS) entry which is preliminary data.</text>
</comment>